<dbReference type="RefSeq" id="WP_021322736.1">
    <property type="nucleotide sequence ID" value="NZ_CBCSGJ010000061.1"/>
</dbReference>
<accession>A0A150MMQ4</accession>
<reference evidence="1 2" key="1">
    <citation type="submission" date="2016-01" db="EMBL/GenBank/DDBJ databases">
        <title>Draft Genome Sequences of Seven Thermophilic Sporeformers Isolated from Foods.</title>
        <authorList>
            <person name="Berendsen E.M."/>
            <person name="Wells-Bennik M.H."/>
            <person name="Krawcyk A.O."/>
            <person name="De Jong A."/>
            <person name="Holsappel S."/>
            <person name="Eijlander R.T."/>
            <person name="Kuipers O.P."/>
        </authorList>
    </citation>
    <scope>NUCLEOTIDE SEQUENCE [LARGE SCALE GENOMIC DNA]</scope>
    <source>
        <strain evidence="1 2">B4109</strain>
    </source>
</reference>
<name>A0A150MMQ4_GEOSE</name>
<dbReference type="PATRIC" id="fig|1422.14.peg.597"/>
<dbReference type="AlphaFoldDB" id="A0A150MMQ4"/>
<evidence type="ECO:0000313" key="2">
    <source>
        <dbReference type="Proteomes" id="UP000075424"/>
    </source>
</evidence>
<protein>
    <submittedName>
        <fullName evidence="1">Uncharacterized protein</fullName>
    </submittedName>
</protein>
<evidence type="ECO:0000313" key="1">
    <source>
        <dbReference type="EMBL" id="KYD25632.1"/>
    </source>
</evidence>
<dbReference type="Proteomes" id="UP000075424">
    <property type="component" value="Unassembled WGS sequence"/>
</dbReference>
<sequence>MMTNKDYQEIVEKKYGKPLKEIMYELCVIRDVVPWEGASELGVPKSTFLSWRNKFRFGPIQRRADFARQMRDNTINKYKQELEDIDFERDFIYKDEKTIRGFKEIMERLLELERYKRTLLDDEDTSSDILITMKIATIEQTLNYLMEYEQGKLHEEFNRERERIHYGRK</sequence>
<organism evidence="1 2">
    <name type="scientific">Geobacillus stearothermophilus</name>
    <name type="common">Bacillus stearothermophilus</name>
    <dbReference type="NCBI Taxonomy" id="1422"/>
    <lineage>
        <taxon>Bacteria</taxon>
        <taxon>Bacillati</taxon>
        <taxon>Bacillota</taxon>
        <taxon>Bacilli</taxon>
        <taxon>Bacillales</taxon>
        <taxon>Anoxybacillaceae</taxon>
        <taxon>Geobacillus</taxon>
    </lineage>
</organism>
<comment type="caution">
    <text evidence="1">The sequence shown here is derived from an EMBL/GenBank/DDBJ whole genome shotgun (WGS) entry which is preliminary data.</text>
</comment>
<gene>
    <name evidence="1" type="ORF">B4109_3175</name>
</gene>
<proteinExistence type="predicted"/>
<dbReference type="EMBL" id="LQYV01000080">
    <property type="protein sequence ID" value="KYD25632.1"/>
    <property type="molecule type" value="Genomic_DNA"/>
</dbReference>
<dbReference type="GeneID" id="89614111"/>